<name>A0A3P9LLA6_ORYLA</name>
<dbReference type="InterPro" id="IPR006580">
    <property type="entry name" value="Znf_TTF"/>
</dbReference>
<keyword evidence="2" id="KW-0812">Transmembrane</keyword>
<evidence type="ECO:0000259" key="3">
    <source>
        <dbReference type="SMART" id="SM00597"/>
    </source>
</evidence>
<feature type="domain" description="TTF-type" evidence="3">
    <location>
        <begin position="143"/>
        <end position="224"/>
    </location>
</feature>
<feature type="region of interest" description="Disordered" evidence="1">
    <location>
        <begin position="15"/>
        <end position="49"/>
    </location>
</feature>
<keyword evidence="2" id="KW-0472">Membrane</keyword>
<dbReference type="Proteomes" id="UP000265180">
    <property type="component" value="Chromosome 9"/>
</dbReference>
<dbReference type="InterPro" id="IPR012337">
    <property type="entry name" value="RNaseH-like_sf"/>
</dbReference>
<reference evidence="4" key="3">
    <citation type="submission" date="2025-08" db="UniProtKB">
        <authorList>
            <consortium name="Ensembl"/>
        </authorList>
    </citation>
    <scope>IDENTIFICATION</scope>
    <source>
        <strain evidence="4">HNI</strain>
    </source>
</reference>
<reference evidence="4 5" key="2">
    <citation type="submission" date="2017-04" db="EMBL/GenBank/DDBJ databases">
        <title>CpG methylation of centromeres and impact of large insertions on vertebrate speciation.</title>
        <authorList>
            <person name="Ichikawa K."/>
            <person name="Yoshimura J."/>
            <person name="Morishita S."/>
        </authorList>
    </citation>
    <scope>NUCLEOTIDE SEQUENCE</scope>
    <source>
        <strain evidence="4 5">HNI</strain>
    </source>
</reference>
<dbReference type="Pfam" id="PF14291">
    <property type="entry name" value="DUF4371"/>
    <property type="match status" value="1"/>
</dbReference>
<dbReference type="InterPro" id="IPR008906">
    <property type="entry name" value="HATC_C_dom"/>
</dbReference>
<sequence>MRLSLAQCARAHLSHQKKQQQENIIMPKRLYPSGAEKRKKKKRDKEIKHQSQGRFEGCWGLIFYIIQPFFAAAFVSYVPEAPREEEPIGSKIPATSNPIDPSEWPTILSDQVRLDLVQRGPLQTDKDFDYPKSPSNQSFSHFHTHRQLSNGEKIKRSWLVYSVKNDAVYCFSCKLFSRKSSRLIEDGQNDWVNIEKNLKSHETSEDHIHNLMAWKELEIRIKTEKTIDKTEMELLQAEQNRWRQVLVRLVAIIQSLAERNLGLRGTVDKLNTPSNGNFLKEVELLARFDPVLQDHVRRITDGDNHTTYLGKNIQNQLIDVISQKICSAIVTEIRESKYFSIILDCTPDVSHQEQMSVIVRIVSLKSHPEIKEHFLGFLPVLDTTGLGLSNVILERLKELNINFDDCRSQSYDNGSNMNGKNKGVQARLLQKNPRALYVPCGTHTLNLMVADAAKTSVEAISFFGMVQKLYNLFSSATQRWSILKEHADITLKSWSETRWESRLNSIEPLYQHPEKLRQALIDVREKTNDATTRVEAQYLADELGSYRFQICTVVWYMVLSNINKTSKLLQSPTMQIDVAVSLIEKTKTMLLEYRKTGFAEAQLMAKERCGNMNVEAVLKEKRLRNTKRQFNYEAPDESITNALNRLEVSFFNIVVDTAIQSVQDRFETITNVRDTFSVLYKFPTMDEKTLTKNCEVLGDALTDGNLSDLDWRELINEIRNLPNLPDGMTTFEHLCYLQEKQLTDLYPNFWVGLRIASTIPVTVASAERSFSKLKLIKTFLRSTMGQERLSGLAMISINHQLGKELDYADIINVFAAAKARRMKI</sequence>
<dbReference type="AlphaFoldDB" id="A0A3P9LLA6"/>
<reference key="1">
    <citation type="journal article" date="2007" name="Nature">
        <title>The medaka draft genome and insights into vertebrate genome evolution.</title>
        <authorList>
            <person name="Kasahara M."/>
            <person name="Naruse K."/>
            <person name="Sasaki S."/>
            <person name="Nakatani Y."/>
            <person name="Qu W."/>
            <person name="Ahsan B."/>
            <person name="Yamada T."/>
            <person name="Nagayasu Y."/>
            <person name="Doi K."/>
            <person name="Kasai Y."/>
            <person name="Jindo T."/>
            <person name="Kobayashi D."/>
            <person name="Shimada A."/>
            <person name="Toyoda A."/>
            <person name="Kuroki Y."/>
            <person name="Fujiyama A."/>
            <person name="Sasaki T."/>
            <person name="Shimizu A."/>
            <person name="Asakawa S."/>
            <person name="Shimizu N."/>
            <person name="Hashimoto S."/>
            <person name="Yang J."/>
            <person name="Lee Y."/>
            <person name="Matsushima K."/>
            <person name="Sugano S."/>
            <person name="Sakaizumi M."/>
            <person name="Narita T."/>
            <person name="Ohishi K."/>
            <person name="Haga S."/>
            <person name="Ohta F."/>
            <person name="Nomoto H."/>
            <person name="Nogata K."/>
            <person name="Morishita T."/>
            <person name="Endo T."/>
            <person name="Shin-I T."/>
            <person name="Takeda H."/>
            <person name="Morishita S."/>
            <person name="Kohara Y."/>
        </authorList>
    </citation>
    <scope>NUCLEOTIDE SEQUENCE [LARGE SCALE GENOMIC DNA]</scope>
    <source>
        <strain>Hd-rR</strain>
    </source>
</reference>
<dbReference type="Pfam" id="PF05699">
    <property type="entry name" value="Dimer_Tnp_hAT"/>
    <property type="match status" value="1"/>
</dbReference>
<dbReference type="InterPro" id="IPR025398">
    <property type="entry name" value="DUF4371"/>
</dbReference>
<evidence type="ECO:0000256" key="2">
    <source>
        <dbReference type="SAM" id="Phobius"/>
    </source>
</evidence>
<organism evidence="4 5">
    <name type="scientific">Oryzias latipes</name>
    <name type="common">Japanese rice fish</name>
    <name type="synonym">Japanese killifish</name>
    <dbReference type="NCBI Taxonomy" id="8090"/>
    <lineage>
        <taxon>Eukaryota</taxon>
        <taxon>Metazoa</taxon>
        <taxon>Chordata</taxon>
        <taxon>Craniata</taxon>
        <taxon>Vertebrata</taxon>
        <taxon>Euteleostomi</taxon>
        <taxon>Actinopterygii</taxon>
        <taxon>Neopterygii</taxon>
        <taxon>Teleostei</taxon>
        <taxon>Neoteleostei</taxon>
        <taxon>Acanthomorphata</taxon>
        <taxon>Ovalentaria</taxon>
        <taxon>Atherinomorphae</taxon>
        <taxon>Beloniformes</taxon>
        <taxon>Adrianichthyidae</taxon>
        <taxon>Oryziinae</taxon>
        <taxon>Oryzias</taxon>
    </lineage>
</organism>
<dbReference type="PANTHER" id="PTHR45749">
    <property type="match status" value="1"/>
</dbReference>
<dbReference type="Ensembl" id="ENSORLT00020014738.1">
    <property type="protein sequence ID" value="ENSORLP00020021378.1"/>
    <property type="gene ID" value="ENSORLG00020000003.1"/>
</dbReference>
<protein>
    <recommendedName>
        <fullName evidence="3">TTF-type domain-containing protein</fullName>
    </recommendedName>
</protein>
<evidence type="ECO:0000313" key="4">
    <source>
        <dbReference type="Ensembl" id="ENSORLP00020021378.1"/>
    </source>
</evidence>
<dbReference type="SMART" id="SM00597">
    <property type="entry name" value="ZnF_TTF"/>
    <property type="match status" value="1"/>
</dbReference>
<dbReference type="PANTHER" id="PTHR45749:SF35">
    <property type="entry name" value="AC-LIKE TRANSPOSASE-RELATED"/>
    <property type="match status" value="1"/>
</dbReference>
<evidence type="ECO:0000256" key="1">
    <source>
        <dbReference type="SAM" id="MobiDB-lite"/>
    </source>
</evidence>
<dbReference type="SUPFAM" id="SSF53098">
    <property type="entry name" value="Ribonuclease H-like"/>
    <property type="match status" value="1"/>
</dbReference>
<keyword evidence="2" id="KW-1133">Transmembrane helix</keyword>
<dbReference type="GO" id="GO:0046983">
    <property type="term" value="F:protein dimerization activity"/>
    <property type="evidence" value="ECO:0007669"/>
    <property type="project" value="InterPro"/>
</dbReference>
<reference evidence="4" key="4">
    <citation type="submission" date="2025-09" db="UniProtKB">
        <authorList>
            <consortium name="Ensembl"/>
        </authorList>
    </citation>
    <scope>IDENTIFICATION</scope>
    <source>
        <strain evidence="4">HNI</strain>
    </source>
</reference>
<feature type="transmembrane region" description="Helical" evidence="2">
    <location>
        <begin position="58"/>
        <end position="78"/>
    </location>
</feature>
<accession>A0A3P9LLA6</accession>
<evidence type="ECO:0000313" key="5">
    <source>
        <dbReference type="Proteomes" id="UP000265180"/>
    </source>
</evidence>
<proteinExistence type="predicted"/>